<keyword evidence="2" id="KW-1185">Reference proteome</keyword>
<sequence>MLVFYRCHEEDPAQFEAPRNWTLETAEHSFKDYQVQGLAPLPAFEKAANRGLLLLYRMVPFLLRRELTLNLTMCLWELKVNIERYGSMYRILWKCNDIVGTPDVWRLLDDTHDLRLTLYAASMSSQYAMDTSFGFQQVD</sequence>
<organism evidence="1 2">
    <name type="scientific">Ensete ventricosum</name>
    <name type="common">Abyssinian banana</name>
    <name type="synonym">Musa ensete</name>
    <dbReference type="NCBI Taxonomy" id="4639"/>
    <lineage>
        <taxon>Eukaryota</taxon>
        <taxon>Viridiplantae</taxon>
        <taxon>Streptophyta</taxon>
        <taxon>Embryophyta</taxon>
        <taxon>Tracheophyta</taxon>
        <taxon>Spermatophyta</taxon>
        <taxon>Magnoliopsida</taxon>
        <taxon>Liliopsida</taxon>
        <taxon>Zingiberales</taxon>
        <taxon>Musaceae</taxon>
        <taxon>Ensete</taxon>
    </lineage>
</organism>
<comment type="caution">
    <text evidence="1">The sequence shown here is derived from an EMBL/GenBank/DDBJ whole genome shotgun (WGS) entry which is preliminary data.</text>
</comment>
<dbReference type="EMBL" id="JAQQAF010000009">
    <property type="protein sequence ID" value="KAJ8461567.1"/>
    <property type="molecule type" value="Genomic_DNA"/>
</dbReference>
<reference evidence="1 2" key="1">
    <citation type="submission" date="2022-12" db="EMBL/GenBank/DDBJ databases">
        <title>Chromosome-scale assembly of the Ensete ventricosum genome.</title>
        <authorList>
            <person name="Dussert Y."/>
            <person name="Stocks J."/>
            <person name="Wendawek A."/>
            <person name="Woldeyes F."/>
            <person name="Nichols R.A."/>
            <person name="Borrell J.S."/>
        </authorList>
    </citation>
    <scope>NUCLEOTIDE SEQUENCE [LARGE SCALE GENOMIC DNA]</scope>
    <source>
        <strain evidence="2">cv. Maze</strain>
        <tissue evidence="1">Seeds</tissue>
    </source>
</reference>
<dbReference type="Proteomes" id="UP001222027">
    <property type="component" value="Unassembled WGS sequence"/>
</dbReference>
<gene>
    <name evidence="1" type="ORF">OPV22_034493</name>
</gene>
<proteinExistence type="predicted"/>
<evidence type="ECO:0000313" key="2">
    <source>
        <dbReference type="Proteomes" id="UP001222027"/>
    </source>
</evidence>
<name>A0AAV8PSN0_ENSVE</name>
<accession>A0AAV8PSN0</accession>
<evidence type="ECO:0000313" key="1">
    <source>
        <dbReference type="EMBL" id="KAJ8461567.1"/>
    </source>
</evidence>
<dbReference type="AlphaFoldDB" id="A0AAV8PSN0"/>
<protein>
    <submittedName>
        <fullName evidence="1">Uncharacterized protein</fullName>
    </submittedName>
</protein>